<dbReference type="EMBL" id="JAFIQS010000002">
    <property type="protein sequence ID" value="KAG5172244.1"/>
    <property type="molecule type" value="Genomic_DNA"/>
</dbReference>
<proteinExistence type="predicted"/>
<dbReference type="AlphaFoldDB" id="A0A8H7Y7A5"/>
<comment type="caution">
    <text evidence="1">The sequence shown here is derived from an EMBL/GenBank/DDBJ whole genome shotgun (WGS) entry which is preliminary data.</text>
</comment>
<gene>
    <name evidence="1" type="ORF">JR316_001741</name>
</gene>
<reference evidence="1" key="1">
    <citation type="submission" date="2021-02" db="EMBL/GenBank/DDBJ databases">
        <title>Psilocybe cubensis genome.</title>
        <authorList>
            <person name="Mckernan K.J."/>
            <person name="Crawford S."/>
            <person name="Trippe A."/>
            <person name="Kane L.T."/>
            <person name="Mclaughlin S."/>
        </authorList>
    </citation>
    <scope>NUCLEOTIDE SEQUENCE [LARGE SCALE GENOMIC DNA]</scope>
    <source>
        <strain evidence="1">MGC-MH-2018</strain>
    </source>
</reference>
<accession>A0A8H7Y7A5</accession>
<name>A0A8H7Y7A5_PSICU</name>
<evidence type="ECO:0000313" key="1">
    <source>
        <dbReference type="EMBL" id="KAG5172244.1"/>
    </source>
</evidence>
<organism evidence="1">
    <name type="scientific">Psilocybe cubensis</name>
    <name type="common">Psychedelic mushroom</name>
    <name type="synonym">Stropharia cubensis</name>
    <dbReference type="NCBI Taxonomy" id="181762"/>
    <lineage>
        <taxon>Eukaryota</taxon>
        <taxon>Fungi</taxon>
        <taxon>Dikarya</taxon>
        <taxon>Basidiomycota</taxon>
        <taxon>Agaricomycotina</taxon>
        <taxon>Agaricomycetes</taxon>
        <taxon>Agaricomycetidae</taxon>
        <taxon>Agaricales</taxon>
        <taxon>Agaricineae</taxon>
        <taxon>Strophariaceae</taxon>
        <taxon>Psilocybe</taxon>
    </lineage>
</organism>
<protein>
    <submittedName>
        <fullName evidence="1">Uncharacterized protein</fullName>
    </submittedName>
</protein>
<sequence length="269" mass="30123">MANVPVIAFGPNPDIYYIGLGLRYYMSGMPASVQNTIQKWPAMQLKWMSIDVDGAWAARDGGSLRTEYDTTITQPAIDKIVAFPTAEYVTFGTTKDMYCAVTPGNGWGASLEDEQIDSLQQVKASMGEQLFDQTLKGIVFGKGMTMIFLFSGSFSYYTDREAEGSQMESLLNEYIYRQPSWTVEPGSVLCPWSIDYYFLKFKNPQTGEIKMHWNLPPTMDANLADLQATFNTPEAQQAIANRQQLGLVQAISNYNVSLSAANALRQTWW</sequence>
<dbReference type="OrthoDB" id="3006414at2759"/>